<feature type="domain" description="TNT" evidence="1">
    <location>
        <begin position="595"/>
        <end position="670"/>
    </location>
</feature>
<evidence type="ECO:0000313" key="3">
    <source>
        <dbReference type="Proteomes" id="UP000683246"/>
    </source>
</evidence>
<dbReference type="Proteomes" id="UP000683246">
    <property type="component" value="Chromosome"/>
</dbReference>
<organism evidence="2 3">
    <name type="scientific">Vallitalea pronyensis</name>
    <dbReference type="NCBI Taxonomy" id="1348613"/>
    <lineage>
        <taxon>Bacteria</taxon>
        <taxon>Bacillati</taxon>
        <taxon>Bacillota</taxon>
        <taxon>Clostridia</taxon>
        <taxon>Lachnospirales</taxon>
        <taxon>Vallitaleaceae</taxon>
        <taxon>Vallitalea</taxon>
    </lineage>
</organism>
<dbReference type="InterPro" id="IPR025331">
    <property type="entry name" value="TNT"/>
</dbReference>
<accession>A0A8J8MPC6</accession>
<dbReference type="InterPro" id="IPR053024">
    <property type="entry name" value="Fungal_surface_NADase"/>
</dbReference>
<dbReference type="PANTHER" id="PTHR42059:SF1">
    <property type="entry name" value="TNT DOMAIN-CONTAINING PROTEIN"/>
    <property type="match status" value="1"/>
</dbReference>
<proteinExistence type="predicted"/>
<gene>
    <name evidence="2" type="ORF">HZI73_23550</name>
</gene>
<dbReference type="GO" id="GO:0050135">
    <property type="term" value="F:NADP+ nucleosidase activity"/>
    <property type="evidence" value="ECO:0007669"/>
    <property type="project" value="InterPro"/>
</dbReference>
<keyword evidence="3" id="KW-1185">Reference proteome</keyword>
<sequence length="695" mass="77564">MSDIYRSLNQLDTGMMGLGDFLKSSKDAYESADKRIHVELNKLNNLFGIPSNHTANTSQGPIKEDGENPLENSLKHIGDLFRSIGQAITNIFKPKKDPKEVMDLADRFIQDNPYASIAYQVVEDVDIPPVTGDFDYANRPIIGHHKEPSEWDIHVSNVREDMWGKIWLHIKNVGDFVNSIIQDFKELAKKYQQIMAFLPGDIEALEREPWVSTMKNIADPEGQYQYAINQISKDKEAAHAMILGWMATNPSGRGIDTKYYPQLLAILLTYEGKGALTLQQLDDKYREIYNGNEAAIRKAEEKAKAEESSFLDKAMEWTHTALDILGWIPLCGDVCDLVNAGLYLIEGNFLDAALSCIAFVPAMGQFMKGILKKLFNAGDDAKAIAKILAKIDNPKAFISKLKNACTDMLTWIKNLPNAVGDMLDNPFIKKMLGGAKKGIDNIIDGIAATVKNATEWIQRKIDDVVNRLSPQLATPDGMPVKFNDVVDQGKKDIPDIPRTPVQENYNNVMNATIKNGDEVGAGIAKGTSNLISEADRVKLSKWTNAPSDELYLANKKVFDNDIYYDQATGKTKWPGQYGDVNTNGFVNGKYDDVVLTKGMEIDRYGGDNGTFFAEQGISINERAMAPNSDFSRYNIYEVNGDIPVRKGTIASWFDQPGGGIQYQIDPVFVESIKSKLNPGERFIEGLIRLRYLVRK</sequence>
<name>A0A8J8MPC6_9FIRM</name>
<dbReference type="PANTHER" id="PTHR42059">
    <property type="entry name" value="TNT DOMAIN-CONTAINING PROTEIN"/>
    <property type="match status" value="1"/>
</dbReference>
<dbReference type="CDD" id="cd20745">
    <property type="entry name" value="FIX_RhsA_AHH_HNH-like"/>
    <property type="match status" value="1"/>
</dbReference>
<dbReference type="Pfam" id="PF14021">
    <property type="entry name" value="TNT"/>
    <property type="match status" value="1"/>
</dbReference>
<evidence type="ECO:0000313" key="2">
    <source>
        <dbReference type="EMBL" id="QUI25087.1"/>
    </source>
</evidence>
<reference evidence="2" key="1">
    <citation type="submission" date="2020-07" db="EMBL/GenBank/DDBJ databases">
        <title>Vallitalea pronyensis genome.</title>
        <authorList>
            <person name="Postec A."/>
        </authorList>
    </citation>
    <scope>NUCLEOTIDE SEQUENCE</scope>
    <source>
        <strain evidence="2">FatNI3</strain>
    </source>
</reference>
<protein>
    <submittedName>
        <fullName evidence="2">Glycohydrolase toxin TNT-related protein</fullName>
    </submittedName>
</protein>
<dbReference type="KEGG" id="vpy:HZI73_23550"/>
<dbReference type="AlphaFoldDB" id="A0A8J8MPC6"/>
<evidence type="ECO:0000259" key="1">
    <source>
        <dbReference type="Pfam" id="PF14021"/>
    </source>
</evidence>
<dbReference type="EMBL" id="CP058649">
    <property type="protein sequence ID" value="QUI25087.1"/>
    <property type="molecule type" value="Genomic_DNA"/>
</dbReference>
<dbReference type="RefSeq" id="WP_212695786.1">
    <property type="nucleotide sequence ID" value="NZ_CP058649.1"/>
</dbReference>